<dbReference type="InterPro" id="IPR050428">
    <property type="entry name" value="TCS_sensor_his_kinase"/>
</dbReference>
<dbReference type="InterPro" id="IPR003594">
    <property type="entry name" value="HATPase_dom"/>
</dbReference>
<evidence type="ECO:0000256" key="4">
    <source>
        <dbReference type="ARBA" id="ARBA00022553"/>
    </source>
</evidence>
<keyword evidence="6 11" id="KW-0812">Transmembrane</keyword>
<evidence type="ECO:0000256" key="7">
    <source>
        <dbReference type="ARBA" id="ARBA00022777"/>
    </source>
</evidence>
<evidence type="ECO:0000256" key="3">
    <source>
        <dbReference type="ARBA" id="ARBA00012438"/>
    </source>
</evidence>
<evidence type="ECO:0000256" key="5">
    <source>
        <dbReference type="ARBA" id="ARBA00022679"/>
    </source>
</evidence>
<dbReference type="SUPFAM" id="SSF55874">
    <property type="entry name" value="ATPase domain of HSP90 chaperone/DNA topoisomerase II/histidine kinase"/>
    <property type="match status" value="1"/>
</dbReference>
<dbReference type="Gene3D" id="1.10.287.130">
    <property type="match status" value="1"/>
</dbReference>
<dbReference type="InterPro" id="IPR005467">
    <property type="entry name" value="His_kinase_dom"/>
</dbReference>
<keyword evidence="15" id="KW-1185">Reference proteome</keyword>
<protein>
    <recommendedName>
        <fullName evidence="3">histidine kinase</fullName>
        <ecNumber evidence="3">2.7.13.3</ecNumber>
    </recommendedName>
</protein>
<dbReference type="GO" id="GO:0004673">
    <property type="term" value="F:protein histidine kinase activity"/>
    <property type="evidence" value="ECO:0007669"/>
    <property type="project" value="UniProtKB-EC"/>
</dbReference>
<dbReference type="PANTHER" id="PTHR45436:SF5">
    <property type="entry name" value="SENSOR HISTIDINE KINASE TRCS"/>
    <property type="match status" value="1"/>
</dbReference>
<proteinExistence type="predicted"/>
<dbReference type="PRINTS" id="PR00344">
    <property type="entry name" value="BCTRLSENSOR"/>
</dbReference>
<dbReference type="PANTHER" id="PTHR45436">
    <property type="entry name" value="SENSOR HISTIDINE KINASE YKOH"/>
    <property type="match status" value="1"/>
</dbReference>
<evidence type="ECO:0000256" key="2">
    <source>
        <dbReference type="ARBA" id="ARBA00004370"/>
    </source>
</evidence>
<evidence type="ECO:0000256" key="1">
    <source>
        <dbReference type="ARBA" id="ARBA00000085"/>
    </source>
</evidence>
<reference evidence="14 15" key="1">
    <citation type="submission" date="2013-09" db="EMBL/GenBank/DDBJ databases">
        <title>Genome sequencing of Arenimonas composti.</title>
        <authorList>
            <person name="Chen F."/>
            <person name="Wang G."/>
        </authorList>
    </citation>
    <scope>NUCLEOTIDE SEQUENCE [LARGE SCALE GENOMIC DNA]</scope>
    <source>
        <strain evidence="14 15">TR7-09</strain>
    </source>
</reference>
<dbReference type="AlphaFoldDB" id="A0A091BD88"/>
<dbReference type="PROSITE" id="PS50109">
    <property type="entry name" value="HIS_KIN"/>
    <property type="match status" value="1"/>
</dbReference>
<evidence type="ECO:0000256" key="8">
    <source>
        <dbReference type="ARBA" id="ARBA00022989"/>
    </source>
</evidence>
<feature type="transmembrane region" description="Helical" evidence="11">
    <location>
        <begin position="6"/>
        <end position="31"/>
    </location>
</feature>
<sequence>MSSLRWRLLVAAAAAILVALTIAGLAMTLLFERHLQRQLEADLTRDALALVADLAWAPDGTPRIEGGPVDVRLQTPAGGYYWQAENAVGVARSRSLWDQQLAPAEDAGGDDWRFEVDVAGPFEQRVARLVRRIRDGDGGEATLQLARDLAPLHEARAGFARELALSLALLWAVLSAAAWAQVSLGLRPLDRVRLALQTLRANARQRLPDPGVRELQPLTAAINALADAREADLERARRRAADLAHGLKTPLAALQAQSRRAREAGAVDAAEGMDRAVAAVAAAVEAELARARVAGAGAAAGVGAVGGADEGTSLRAMVERVLSVLERTERGGELAFAVEVDDALRLGIAADLLVELLGPLLENAVRHARRQVRVAAAHDADGGFVLDIDDDGPGIPDDRHREALARGARLDQSGGSGLGLAIARDLADATGGRLALARAGLGGLRVRLTWPRPAA</sequence>
<dbReference type="STRING" id="1121013.GCA_000426365_00969"/>
<evidence type="ECO:0000313" key="15">
    <source>
        <dbReference type="Proteomes" id="UP000029391"/>
    </source>
</evidence>
<comment type="caution">
    <text evidence="14">The sequence shown here is derived from an EMBL/GenBank/DDBJ whole genome shotgun (WGS) entry which is preliminary data.</text>
</comment>
<evidence type="ECO:0000256" key="10">
    <source>
        <dbReference type="ARBA" id="ARBA00023136"/>
    </source>
</evidence>
<evidence type="ECO:0000259" key="13">
    <source>
        <dbReference type="PROSITE" id="PS50885"/>
    </source>
</evidence>
<keyword evidence="5" id="KW-0808">Transferase</keyword>
<keyword evidence="10 11" id="KW-0472">Membrane</keyword>
<dbReference type="Proteomes" id="UP000029391">
    <property type="component" value="Unassembled WGS sequence"/>
</dbReference>
<evidence type="ECO:0000256" key="6">
    <source>
        <dbReference type="ARBA" id="ARBA00022692"/>
    </source>
</evidence>
<feature type="domain" description="HAMP" evidence="13">
    <location>
        <begin position="183"/>
        <end position="234"/>
    </location>
</feature>
<evidence type="ECO:0000256" key="9">
    <source>
        <dbReference type="ARBA" id="ARBA00023012"/>
    </source>
</evidence>
<keyword evidence="4" id="KW-0597">Phosphoprotein</keyword>
<evidence type="ECO:0000256" key="11">
    <source>
        <dbReference type="SAM" id="Phobius"/>
    </source>
</evidence>
<dbReference type="GO" id="GO:0005886">
    <property type="term" value="C:plasma membrane"/>
    <property type="evidence" value="ECO:0007669"/>
    <property type="project" value="TreeGrafter"/>
</dbReference>
<name>A0A091BD88_9GAMM</name>
<feature type="domain" description="Histidine kinase" evidence="12">
    <location>
        <begin position="242"/>
        <end position="454"/>
    </location>
</feature>
<accession>A0A091BD88</accession>
<keyword evidence="7" id="KW-0418">Kinase</keyword>
<dbReference type="InterPro" id="IPR004358">
    <property type="entry name" value="Sig_transdc_His_kin-like_C"/>
</dbReference>
<dbReference type="InterPro" id="IPR003660">
    <property type="entry name" value="HAMP_dom"/>
</dbReference>
<dbReference type="GO" id="GO:0000160">
    <property type="term" value="P:phosphorelay signal transduction system"/>
    <property type="evidence" value="ECO:0007669"/>
    <property type="project" value="UniProtKB-KW"/>
</dbReference>
<gene>
    <name evidence="14" type="ORF">P873_10770</name>
</gene>
<dbReference type="eggNOG" id="COG0642">
    <property type="taxonomic scope" value="Bacteria"/>
</dbReference>
<keyword evidence="9" id="KW-0902">Two-component regulatory system</keyword>
<keyword evidence="8 11" id="KW-1133">Transmembrane helix</keyword>
<dbReference type="InterPro" id="IPR036890">
    <property type="entry name" value="HATPase_C_sf"/>
</dbReference>
<dbReference type="SMART" id="SM00387">
    <property type="entry name" value="HATPase_c"/>
    <property type="match status" value="1"/>
</dbReference>
<dbReference type="EMBL" id="AWXU01000035">
    <property type="protein sequence ID" value="KFN49447.1"/>
    <property type="molecule type" value="Genomic_DNA"/>
</dbReference>
<comment type="catalytic activity">
    <reaction evidence="1">
        <text>ATP + protein L-histidine = ADP + protein N-phospho-L-histidine.</text>
        <dbReference type="EC" id="2.7.13.3"/>
    </reaction>
</comment>
<comment type="subcellular location">
    <subcellularLocation>
        <location evidence="2">Membrane</location>
    </subcellularLocation>
</comment>
<dbReference type="Pfam" id="PF02518">
    <property type="entry name" value="HATPase_c"/>
    <property type="match status" value="1"/>
</dbReference>
<dbReference type="OrthoDB" id="9809567at2"/>
<organism evidence="14 15">
    <name type="scientific">Arenimonas composti TR7-09 = DSM 18010</name>
    <dbReference type="NCBI Taxonomy" id="1121013"/>
    <lineage>
        <taxon>Bacteria</taxon>
        <taxon>Pseudomonadati</taxon>
        <taxon>Pseudomonadota</taxon>
        <taxon>Gammaproteobacteria</taxon>
        <taxon>Lysobacterales</taxon>
        <taxon>Lysobacteraceae</taxon>
        <taxon>Arenimonas</taxon>
    </lineage>
</organism>
<evidence type="ECO:0000313" key="14">
    <source>
        <dbReference type="EMBL" id="KFN49447.1"/>
    </source>
</evidence>
<evidence type="ECO:0000259" key="12">
    <source>
        <dbReference type="PROSITE" id="PS50109"/>
    </source>
</evidence>
<dbReference type="PROSITE" id="PS50885">
    <property type="entry name" value="HAMP"/>
    <property type="match status" value="1"/>
</dbReference>
<dbReference type="Gene3D" id="3.30.565.10">
    <property type="entry name" value="Histidine kinase-like ATPase, C-terminal domain"/>
    <property type="match status" value="1"/>
</dbReference>
<dbReference type="EC" id="2.7.13.3" evidence="3"/>
<dbReference type="RefSeq" id="WP_051239512.1">
    <property type="nucleotide sequence ID" value="NZ_AUFF01000002.1"/>
</dbReference>